<comment type="caution">
    <text evidence="1">The sequence shown here is derived from an EMBL/GenBank/DDBJ whole genome shotgun (WGS) entry which is preliminary data.</text>
</comment>
<organism evidence="1 2">
    <name type="scientific">Trametes pubescens</name>
    <name type="common">White-rot fungus</name>
    <dbReference type="NCBI Taxonomy" id="154538"/>
    <lineage>
        <taxon>Eukaryota</taxon>
        <taxon>Fungi</taxon>
        <taxon>Dikarya</taxon>
        <taxon>Basidiomycota</taxon>
        <taxon>Agaricomycotina</taxon>
        <taxon>Agaricomycetes</taxon>
        <taxon>Polyporales</taxon>
        <taxon>Polyporaceae</taxon>
        <taxon>Trametes</taxon>
    </lineage>
</organism>
<sequence length="66" mass="7276">MVESAPHIFDNSEKRVRSAKADGLCDACIEASVSRQVEEMQFLWERLPGDLGLEIAGWNTDTIAAP</sequence>
<gene>
    <name evidence="1" type="ORF">TRAPUB_2316</name>
</gene>
<accession>A0A1M2VGW9</accession>
<evidence type="ECO:0000313" key="2">
    <source>
        <dbReference type="Proteomes" id="UP000184267"/>
    </source>
</evidence>
<evidence type="ECO:0000313" key="1">
    <source>
        <dbReference type="EMBL" id="OJT06840.1"/>
    </source>
</evidence>
<name>A0A1M2VGW9_TRAPU</name>
<reference evidence="1 2" key="1">
    <citation type="submission" date="2016-10" db="EMBL/GenBank/DDBJ databases">
        <title>Genome sequence of the basidiomycete white-rot fungus Trametes pubescens.</title>
        <authorList>
            <person name="Makela M.R."/>
            <person name="Granchi Z."/>
            <person name="Peng M."/>
            <person name="De Vries R.P."/>
            <person name="Grigoriev I."/>
            <person name="Riley R."/>
            <person name="Hilden K."/>
        </authorList>
    </citation>
    <scope>NUCLEOTIDE SEQUENCE [LARGE SCALE GENOMIC DNA]</scope>
    <source>
        <strain evidence="1 2">FBCC735</strain>
    </source>
</reference>
<dbReference type="AlphaFoldDB" id="A0A1M2VGW9"/>
<protein>
    <submittedName>
        <fullName evidence="1">Uncharacterized protein</fullName>
    </submittedName>
</protein>
<proteinExistence type="predicted"/>
<dbReference type="EMBL" id="MNAD01001254">
    <property type="protein sequence ID" value="OJT06840.1"/>
    <property type="molecule type" value="Genomic_DNA"/>
</dbReference>
<keyword evidence="2" id="KW-1185">Reference proteome</keyword>
<dbReference type="Proteomes" id="UP000184267">
    <property type="component" value="Unassembled WGS sequence"/>
</dbReference>